<accession>A0ABV7M5K9</accession>
<comment type="caution">
    <text evidence="3">The sequence shown here is derived from an EMBL/GenBank/DDBJ whole genome shotgun (WGS) entry which is preliminary data.</text>
</comment>
<proteinExistence type="predicted"/>
<evidence type="ECO:0000313" key="3">
    <source>
        <dbReference type="EMBL" id="MFC3294139.1"/>
    </source>
</evidence>
<gene>
    <name evidence="3" type="ORF">ACFOEI_19020</name>
</gene>
<dbReference type="RefSeq" id="WP_156817484.1">
    <property type="nucleotide sequence ID" value="NZ_BMXD01000009.1"/>
</dbReference>
<evidence type="ECO:0000256" key="1">
    <source>
        <dbReference type="SAM" id="MobiDB-lite"/>
    </source>
</evidence>
<feature type="region of interest" description="Disordered" evidence="1">
    <location>
        <begin position="181"/>
        <end position="208"/>
    </location>
</feature>
<organism evidence="3 4">
    <name type="scientific">Modicisalibacter luteus</name>
    <dbReference type="NCBI Taxonomy" id="453962"/>
    <lineage>
        <taxon>Bacteria</taxon>
        <taxon>Pseudomonadati</taxon>
        <taxon>Pseudomonadota</taxon>
        <taxon>Gammaproteobacteria</taxon>
        <taxon>Oceanospirillales</taxon>
        <taxon>Halomonadaceae</taxon>
        <taxon>Modicisalibacter</taxon>
    </lineage>
</organism>
<sequence>MLCRFLSRYCSQSKAVGSSAVSDVATLAQALELKTQHKAYNSLEQWLEDRDQWKITQPATALLGEGVPVVPVTHRTLKTAVTDGTHLYVNPQWSKMLDDASRRFVHAHLIWHCAANHCRLPSARDERRWHLACDHQVNTQLLQLGFELPMQAVLFPACIGKTISKVYDWLADNPLMKEESSLDELPWPSGERQDRCGPKLNGSPEAGPLRQYWSERSFRVVRAYAGASSLPAPVASWLLAQWPD</sequence>
<dbReference type="EMBL" id="JBHRUH010000040">
    <property type="protein sequence ID" value="MFC3294139.1"/>
    <property type="molecule type" value="Genomic_DNA"/>
</dbReference>
<reference evidence="4" key="1">
    <citation type="journal article" date="2019" name="Int. J. Syst. Evol. Microbiol.">
        <title>The Global Catalogue of Microorganisms (GCM) 10K type strain sequencing project: providing services to taxonomists for standard genome sequencing and annotation.</title>
        <authorList>
            <consortium name="The Broad Institute Genomics Platform"/>
            <consortium name="The Broad Institute Genome Sequencing Center for Infectious Disease"/>
            <person name="Wu L."/>
            <person name="Ma J."/>
        </authorList>
    </citation>
    <scope>NUCLEOTIDE SEQUENCE [LARGE SCALE GENOMIC DNA]</scope>
    <source>
        <strain evidence="4">KCTC 12847</strain>
    </source>
</reference>
<name>A0ABV7M5K9_9GAMM</name>
<evidence type="ECO:0000313" key="4">
    <source>
        <dbReference type="Proteomes" id="UP001595640"/>
    </source>
</evidence>
<dbReference type="Proteomes" id="UP001595640">
    <property type="component" value="Unassembled WGS sequence"/>
</dbReference>
<feature type="domain" description="Putative metallopeptidase" evidence="2">
    <location>
        <begin position="73"/>
        <end position="172"/>
    </location>
</feature>
<keyword evidence="4" id="KW-1185">Reference proteome</keyword>
<evidence type="ECO:0000259" key="2">
    <source>
        <dbReference type="Pfam" id="PF13203"/>
    </source>
</evidence>
<dbReference type="Pfam" id="PF13203">
    <property type="entry name" value="DUF2201_N"/>
    <property type="match status" value="1"/>
</dbReference>
<dbReference type="InterPro" id="IPR025154">
    <property type="entry name" value="Put_metallopeptidase_dom"/>
</dbReference>
<protein>
    <recommendedName>
        <fullName evidence="2">Putative metallopeptidase domain-containing protein</fullName>
    </recommendedName>
</protein>